<gene>
    <name evidence="14" type="ORF">UPYG_G00055650</name>
</gene>
<keyword evidence="7" id="KW-0805">Transcription regulation</keyword>
<feature type="region of interest" description="Disordered" evidence="12">
    <location>
        <begin position="529"/>
        <end position="615"/>
    </location>
</feature>
<feature type="region of interest" description="Disordered" evidence="12">
    <location>
        <begin position="92"/>
        <end position="172"/>
    </location>
</feature>
<dbReference type="FunFam" id="3.30.160.60:FF:000508">
    <property type="entry name" value="Myeloid zinc finger 1"/>
    <property type="match status" value="1"/>
</dbReference>
<feature type="compositionally biased region" description="Acidic residues" evidence="12">
    <location>
        <begin position="635"/>
        <end position="648"/>
    </location>
</feature>
<feature type="domain" description="C2H2-type" evidence="13">
    <location>
        <begin position="318"/>
        <end position="345"/>
    </location>
</feature>
<dbReference type="AlphaFoldDB" id="A0ABD0X863"/>
<feature type="domain" description="C2H2-type" evidence="13">
    <location>
        <begin position="363"/>
        <end position="390"/>
    </location>
</feature>
<dbReference type="PANTHER" id="PTHR24384:SF241">
    <property type="entry name" value="OOCYTE ZINC FINGER PROTEIN XLCOF6-LIKE"/>
    <property type="match status" value="1"/>
</dbReference>
<evidence type="ECO:0000313" key="15">
    <source>
        <dbReference type="Proteomes" id="UP001557470"/>
    </source>
</evidence>
<dbReference type="FunFam" id="3.30.160.60:FF:000739">
    <property type="entry name" value="Zgc:171418 protein"/>
    <property type="match status" value="1"/>
</dbReference>
<evidence type="ECO:0000256" key="8">
    <source>
        <dbReference type="ARBA" id="ARBA00023125"/>
    </source>
</evidence>
<accession>A0ABD0X863</accession>
<feature type="domain" description="C2H2-type" evidence="13">
    <location>
        <begin position="513"/>
        <end position="543"/>
    </location>
</feature>
<dbReference type="GO" id="GO:0043565">
    <property type="term" value="F:sequence-specific DNA binding"/>
    <property type="evidence" value="ECO:0007669"/>
    <property type="project" value="UniProtKB-ARBA"/>
</dbReference>
<evidence type="ECO:0000256" key="11">
    <source>
        <dbReference type="PROSITE-ProRule" id="PRU00042"/>
    </source>
</evidence>
<feature type="compositionally biased region" description="Basic and acidic residues" evidence="12">
    <location>
        <begin position="539"/>
        <end position="565"/>
    </location>
</feature>
<keyword evidence="3" id="KW-0479">Metal-binding</keyword>
<comment type="caution">
    <text evidence="14">The sequence shown here is derived from an EMBL/GenBank/DDBJ whole genome shotgun (WGS) entry which is preliminary data.</text>
</comment>
<feature type="domain" description="C2H2-type" evidence="13">
    <location>
        <begin position="204"/>
        <end position="231"/>
    </location>
</feature>
<feature type="compositionally biased region" description="Polar residues" evidence="12">
    <location>
        <begin position="92"/>
        <end position="111"/>
    </location>
</feature>
<evidence type="ECO:0000256" key="2">
    <source>
        <dbReference type="ARBA" id="ARBA00006991"/>
    </source>
</evidence>
<dbReference type="GO" id="GO:0045893">
    <property type="term" value="P:positive regulation of DNA-templated transcription"/>
    <property type="evidence" value="ECO:0007669"/>
    <property type="project" value="UniProtKB-ARBA"/>
</dbReference>
<evidence type="ECO:0000256" key="10">
    <source>
        <dbReference type="ARBA" id="ARBA00023242"/>
    </source>
</evidence>
<feature type="domain" description="C2H2-type" evidence="13">
    <location>
        <begin position="262"/>
        <end position="289"/>
    </location>
</feature>
<evidence type="ECO:0000256" key="7">
    <source>
        <dbReference type="ARBA" id="ARBA00023015"/>
    </source>
</evidence>
<proteinExistence type="inferred from homology"/>
<name>A0ABD0X863_UMBPY</name>
<evidence type="ECO:0000256" key="5">
    <source>
        <dbReference type="ARBA" id="ARBA00022771"/>
    </source>
</evidence>
<feature type="region of interest" description="Disordered" evidence="12">
    <location>
        <begin position="1"/>
        <end position="43"/>
    </location>
</feature>
<keyword evidence="5 11" id="KW-0863">Zinc-finger</keyword>
<dbReference type="SUPFAM" id="SSF57667">
    <property type="entry name" value="beta-beta-alpha zinc fingers"/>
    <property type="match status" value="8"/>
</dbReference>
<evidence type="ECO:0000259" key="13">
    <source>
        <dbReference type="PROSITE" id="PS50157"/>
    </source>
</evidence>
<dbReference type="FunFam" id="3.30.160.60:FF:001732">
    <property type="entry name" value="Zgc:162936"/>
    <property type="match status" value="1"/>
</dbReference>
<dbReference type="PROSITE" id="PS50157">
    <property type="entry name" value="ZINC_FINGER_C2H2_2"/>
    <property type="match status" value="12"/>
</dbReference>
<dbReference type="PANTHER" id="PTHR24384">
    <property type="entry name" value="FINGER PUTATIVE TRANSCRIPTION FACTOR FAMILY-RELATED"/>
    <property type="match status" value="1"/>
</dbReference>
<keyword evidence="6" id="KW-0862">Zinc</keyword>
<dbReference type="PROSITE" id="PS00028">
    <property type="entry name" value="ZINC_FINGER_C2H2_1"/>
    <property type="match status" value="11"/>
</dbReference>
<dbReference type="Pfam" id="PF00096">
    <property type="entry name" value="zf-C2H2"/>
    <property type="match status" value="8"/>
</dbReference>
<dbReference type="Proteomes" id="UP001557470">
    <property type="component" value="Unassembled WGS sequence"/>
</dbReference>
<protein>
    <recommendedName>
        <fullName evidence="13">C2H2-type domain-containing protein</fullName>
    </recommendedName>
</protein>
<dbReference type="GO" id="GO:0042802">
    <property type="term" value="F:identical protein binding"/>
    <property type="evidence" value="ECO:0007669"/>
    <property type="project" value="UniProtKB-ARBA"/>
</dbReference>
<evidence type="ECO:0000256" key="4">
    <source>
        <dbReference type="ARBA" id="ARBA00022737"/>
    </source>
</evidence>
<keyword evidence="10" id="KW-0539">Nucleus</keyword>
<evidence type="ECO:0000256" key="3">
    <source>
        <dbReference type="ARBA" id="ARBA00022723"/>
    </source>
</evidence>
<dbReference type="Gene3D" id="3.30.160.60">
    <property type="entry name" value="Classic Zinc Finger"/>
    <property type="match status" value="12"/>
</dbReference>
<comment type="subcellular location">
    <subcellularLocation>
        <location evidence="1">Nucleus</location>
    </subcellularLocation>
</comment>
<dbReference type="FunFam" id="3.30.160.60:FF:000688">
    <property type="entry name" value="zinc finger protein 197 isoform X1"/>
    <property type="match status" value="1"/>
</dbReference>
<feature type="domain" description="C2H2-type" evidence="13">
    <location>
        <begin position="232"/>
        <end position="256"/>
    </location>
</feature>
<dbReference type="SMART" id="SM00355">
    <property type="entry name" value="ZnF_C2H2"/>
    <property type="match status" value="12"/>
</dbReference>
<feature type="domain" description="C2H2-type" evidence="13">
    <location>
        <begin position="485"/>
        <end position="512"/>
    </location>
</feature>
<feature type="domain" description="C2H2-type" evidence="13">
    <location>
        <begin position="419"/>
        <end position="447"/>
    </location>
</feature>
<dbReference type="InterPro" id="IPR013087">
    <property type="entry name" value="Znf_C2H2_type"/>
</dbReference>
<dbReference type="InterPro" id="IPR050752">
    <property type="entry name" value="C2H2-ZF_domain"/>
</dbReference>
<dbReference type="FunFam" id="3.30.160.60:FF:001155">
    <property type="entry name" value="Zinc finger 30C"/>
    <property type="match status" value="1"/>
</dbReference>
<dbReference type="Pfam" id="PF13894">
    <property type="entry name" value="zf-C2H2_4"/>
    <property type="match status" value="1"/>
</dbReference>
<feature type="compositionally biased region" description="Acidic residues" evidence="12">
    <location>
        <begin position="669"/>
        <end position="678"/>
    </location>
</feature>
<evidence type="ECO:0000256" key="9">
    <source>
        <dbReference type="ARBA" id="ARBA00023163"/>
    </source>
</evidence>
<feature type="region of interest" description="Disordered" evidence="12">
    <location>
        <begin position="631"/>
        <end position="703"/>
    </location>
</feature>
<keyword evidence="4" id="KW-0677">Repeat</keyword>
<feature type="compositionally biased region" description="Polar residues" evidence="12">
    <location>
        <begin position="124"/>
        <end position="158"/>
    </location>
</feature>
<keyword evidence="8" id="KW-0238">DNA-binding</keyword>
<sequence length="824" mass="91758">MDQESENQSGLAISSPNVPQHTLNMGPDGYHGEHTLNMGPDGYHGEQDMLHVQEVVAGCLDYNNEIPLTPGMTSEVKDTGMCWPWRITGESSNQLSGSEWNPSATEQTGHSTSEDNEDSKSKDPVNSTPGELKHSTSSVLENSSLGKPQHPTLESYTSAEPDKEENHTPGPTPMSHWCSVCEKPFKHLSVLTVHMRAHTGEKPYSCPDCGKSFAQSGTLKVHQRKHTGERPYLCADCGKGFPTNGALIDHQRKRHSENVVDPKCTVCGNAFSSKLKLERHMKTHIGEHPYHCPLCSKRFSTKWNMIEHQQVHTGEKPYSCRDCGKSFTHKSTVSMHRRKHCVNRIIEKHSSDLALSEKHKKTHPCNECGRLCLSVSELQIHMRKHSGEKPFSCPECDKKFVTNSHVKAHLRTHTGEKPYSCSDCGKAFAHLRDMKAHMKRMHTRDEGSLKRPPIKSHRCSVCGQMFSAKNVLGRHLLIHLGVKPHKCADCEMCFSQKTNLLSHQLTHTGEKPYSCDRCDRRFTRKRAVKLHQQTSCAASKEKEDSSSADPKSEASKNSRQIERIKKVPRRPKKVPTLEGCKNSPGRPKKKPRLAQPERSAAIERPKRSYKIKSPIKASAEEVTATLFWPTHRSDADDEAGASDGEDVDWLPTSKPEAVPDSLSLSNDNVFDELDEEDNGPPSEQRVTSLPPPPVPLESKVPVSPSPSLLSMRLVDCRKTQETIGNSSNSHSVSRRDLSSRKGPMLNVIPQAGELKKPYNCDECGKGFIAAGPYEVSYRRKTITLHRVREGFQAHTDSEKTHADTLERNPATALSVGGTLHATTL</sequence>
<dbReference type="GO" id="GO:0008270">
    <property type="term" value="F:zinc ion binding"/>
    <property type="evidence" value="ECO:0007669"/>
    <property type="project" value="UniProtKB-KW"/>
</dbReference>
<dbReference type="EMBL" id="JAGEUA010000002">
    <property type="protein sequence ID" value="KAL1005183.1"/>
    <property type="molecule type" value="Genomic_DNA"/>
</dbReference>
<dbReference type="FunFam" id="3.30.160.60:FF:001498">
    <property type="entry name" value="Zinc finger protein 404"/>
    <property type="match status" value="1"/>
</dbReference>
<dbReference type="FunFam" id="3.30.160.60:FF:001119">
    <property type="entry name" value="zinc finger protein 408"/>
    <property type="match status" value="1"/>
</dbReference>
<comment type="similarity">
    <text evidence="2">Belongs to the krueppel C2H2-type zinc-finger protein family.</text>
</comment>
<dbReference type="FunFam" id="3.30.160.60:FF:002343">
    <property type="entry name" value="Zinc finger protein 33A"/>
    <property type="match status" value="1"/>
</dbReference>
<feature type="domain" description="C2H2-type" evidence="13">
    <location>
        <begin position="391"/>
        <end position="418"/>
    </location>
</feature>
<feature type="domain" description="C2H2-type" evidence="13">
    <location>
        <begin position="457"/>
        <end position="484"/>
    </location>
</feature>
<dbReference type="GO" id="GO:0005694">
    <property type="term" value="C:chromosome"/>
    <property type="evidence" value="ECO:0007669"/>
    <property type="project" value="UniProtKB-ARBA"/>
</dbReference>
<feature type="compositionally biased region" description="Polar residues" evidence="12">
    <location>
        <begin position="1"/>
        <end position="23"/>
    </location>
</feature>
<feature type="domain" description="C2H2-type" evidence="13">
    <location>
        <begin position="290"/>
        <end position="317"/>
    </location>
</feature>
<reference evidence="14 15" key="1">
    <citation type="submission" date="2024-06" db="EMBL/GenBank/DDBJ databases">
        <authorList>
            <person name="Pan Q."/>
            <person name="Wen M."/>
            <person name="Jouanno E."/>
            <person name="Zahm M."/>
            <person name="Klopp C."/>
            <person name="Cabau C."/>
            <person name="Louis A."/>
            <person name="Berthelot C."/>
            <person name="Parey E."/>
            <person name="Roest Crollius H."/>
            <person name="Montfort J."/>
            <person name="Robinson-Rechavi M."/>
            <person name="Bouchez O."/>
            <person name="Lampietro C."/>
            <person name="Lopez Roques C."/>
            <person name="Donnadieu C."/>
            <person name="Postlethwait J."/>
            <person name="Bobe J."/>
            <person name="Verreycken H."/>
            <person name="Guiguen Y."/>
        </authorList>
    </citation>
    <scope>NUCLEOTIDE SEQUENCE [LARGE SCALE GENOMIC DNA]</scope>
    <source>
        <strain evidence="14">Up_M1</strain>
        <tissue evidence="14">Testis</tissue>
    </source>
</reference>
<evidence type="ECO:0000313" key="14">
    <source>
        <dbReference type="EMBL" id="KAL1005183.1"/>
    </source>
</evidence>
<dbReference type="GO" id="GO:0005634">
    <property type="term" value="C:nucleus"/>
    <property type="evidence" value="ECO:0007669"/>
    <property type="project" value="UniProtKB-SubCell"/>
</dbReference>
<evidence type="ECO:0000256" key="6">
    <source>
        <dbReference type="ARBA" id="ARBA00022833"/>
    </source>
</evidence>
<feature type="domain" description="C2H2-type" evidence="13">
    <location>
        <begin position="176"/>
        <end position="203"/>
    </location>
</feature>
<evidence type="ECO:0000256" key="12">
    <source>
        <dbReference type="SAM" id="MobiDB-lite"/>
    </source>
</evidence>
<organism evidence="14 15">
    <name type="scientific">Umbra pygmaea</name>
    <name type="common">Eastern mudminnow</name>
    <dbReference type="NCBI Taxonomy" id="75934"/>
    <lineage>
        <taxon>Eukaryota</taxon>
        <taxon>Metazoa</taxon>
        <taxon>Chordata</taxon>
        <taxon>Craniata</taxon>
        <taxon>Vertebrata</taxon>
        <taxon>Euteleostomi</taxon>
        <taxon>Actinopterygii</taxon>
        <taxon>Neopterygii</taxon>
        <taxon>Teleostei</taxon>
        <taxon>Protacanthopterygii</taxon>
        <taxon>Esociformes</taxon>
        <taxon>Umbridae</taxon>
        <taxon>Umbra</taxon>
    </lineage>
</organism>
<dbReference type="FunFam" id="3.30.160.60:FF:000145">
    <property type="entry name" value="Zinc finger protein 574"/>
    <property type="match status" value="1"/>
</dbReference>
<dbReference type="InterPro" id="IPR036236">
    <property type="entry name" value="Znf_C2H2_sf"/>
</dbReference>
<keyword evidence="9" id="KW-0804">Transcription</keyword>
<evidence type="ECO:0000256" key="1">
    <source>
        <dbReference type="ARBA" id="ARBA00004123"/>
    </source>
</evidence>
<keyword evidence="15" id="KW-1185">Reference proteome</keyword>